<proteinExistence type="predicted"/>
<dbReference type="Proteomes" id="UP000249518">
    <property type="component" value="Unassembled WGS sequence"/>
</dbReference>
<dbReference type="EMBL" id="QLSV01000002">
    <property type="protein sequence ID" value="RAR50414.1"/>
    <property type="molecule type" value="Genomic_DNA"/>
</dbReference>
<dbReference type="OrthoDB" id="959017at2"/>
<protein>
    <recommendedName>
        <fullName evidence="2">Outer membrane protein beta-barrel domain-containing protein</fullName>
    </recommendedName>
</protein>
<feature type="chain" id="PRO_5016394728" description="Outer membrane protein beta-barrel domain-containing protein" evidence="1">
    <location>
        <begin position="17"/>
        <end position="228"/>
    </location>
</feature>
<dbReference type="Pfam" id="PF13568">
    <property type="entry name" value="OMP_b-brl_2"/>
    <property type="match status" value="1"/>
</dbReference>
<name>A0A328X2J3_9FLAO</name>
<comment type="caution">
    <text evidence="3">The sequence shown here is derived from an EMBL/GenBank/DDBJ whole genome shotgun (WGS) entry which is preliminary data.</text>
</comment>
<dbReference type="InterPro" id="IPR025665">
    <property type="entry name" value="Beta-barrel_OMP_2"/>
</dbReference>
<evidence type="ECO:0000313" key="4">
    <source>
        <dbReference type="Proteomes" id="UP000249518"/>
    </source>
</evidence>
<gene>
    <name evidence="3" type="ORF">B0I10_102215</name>
</gene>
<feature type="signal peptide" evidence="1">
    <location>
        <begin position="1"/>
        <end position="16"/>
    </location>
</feature>
<dbReference type="AlphaFoldDB" id="A0A328X2J3"/>
<evidence type="ECO:0000313" key="3">
    <source>
        <dbReference type="EMBL" id="RAR50414.1"/>
    </source>
</evidence>
<evidence type="ECO:0000256" key="1">
    <source>
        <dbReference type="SAM" id="SignalP"/>
    </source>
</evidence>
<sequence>MKLSLFLFFFSCAMLAQDSLYYEKKVDSLYREDQFYFGFAYNVLQNKPRGVSQDGFSTGLHFGFLRDMPINKNRTFALAAGLGLAYQAYNQNLLISDLNQGFNYTVIESDVSFKKNQFSFVNIDLPIEVRWRTSTPESHKFFRLYTGFKLSYMLFNNSRFISNSGDIKINNNKQFNAFQYGVYLATGYNTWNFYAYYGFNTIFKSEAKFDGVPMELSTLNLGLQFYIL</sequence>
<keyword evidence="1" id="KW-0732">Signal</keyword>
<dbReference type="RefSeq" id="WP_112084960.1">
    <property type="nucleotide sequence ID" value="NZ_QLSV01000002.1"/>
</dbReference>
<evidence type="ECO:0000259" key="2">
    <source>
        <dbReference type="Pfam" id="PF13568"/>
    </source>
</evidence>
<organism evidence="3 4">
    <name type="scientific">Flavobacterium lacus</name>
    <dbReference type="NCBI Taxonomy" id="1353778"/>
    <lineage>
        <taxon>Bacteria</taxon>
        <taxon>Pseudomonadati</taxon>
        <taxon>Bacteroidota</taxon>
        <taxon>Flavobacteriia</taxon>
        <taxon>Flavobacteriales</taxon>
        <taxon>Flavobacteriaceae</taxon>
        <taxon>Flavobacterium</taxon>
    </lineage>
</organism>
<feature type="domain" description="Outer membrane protein beta-barrel" evidence="2">
    <location>
        <begin position="29"/>
        <end position="203"/>
    </location>
</feature>
<keyword evidence="4" id="KW-1185">Reference proteome</keyword>
<reference evidence="3 4" key="1">
    <citation type="submission" date="2018-06" db="EMBL/GenBank/DDBJ databases">
        <title>Genomic Encyclopedia of Type Strains, Phase III (KMG-III): the genomes of soil and plant-associated and newly described type strains.</title>
        <authorList>
            <person name="Whitman W."/>
        </authorList>
    </citation>
    <scope>NUCLEOTIDE SEQUENCE [LARGE SCALE GENOMIC DNA]</scope>
    <source>
        <strain evidence="3 4">CGMCC 1.12504</strain>
    </source>
</reference>
<accession>A0A328X2J3</accession>